<evidence type="ECO:0000256" key="6">
    <source>
        <dbReference type="SAM" id="Phobius"/>
    </source>
</evidence>
<evidence type="ECO:0000256" key="5">
    <source>
        <dbReference type="ARBA" id="ARBA00023136"/>
    </source>
</evidence>
<protein>
    <submittedName>
        <fullName evidence="7">Cation:dicarboxylase symporter family transporter</fullName>
    </submittedName>
</protein>
<sequence length="108" mass="11640">MVIPIETISSELIRRTSVSHSETTAAPRRIFKFPSLGIQILIALALGILVGTLLHDYGAKTWVIENILNPAGKVLITMIKMIVVPIVISTLTVGIAGGLIEFNPFSNC</sequence>
<comment type="subcellular location">
    <subcellularLocation>
        <location evidence="1">Membrane</location>
        <topology evidence="1">Multi-pass membrane protein</topology>
    </subcellularLocation>
</comment>
<dbReference type="GO" id="GO:0015293">
    <property type="term" value="F:symporter activity"/>
    <property type="evidence" value="ECO:0007669"/>
    <property type="project" value="InterPro"/>
</dbReference>
<gene>
    <name evidence="7" type="ORF">H9889_10690</name>
</gene>
<feature type="transmembrane region" description="Helical" evidence="6">
    <location>
        <begin position="74"/>
        <end position="100"/>
    </location>
</feature>
<evidence type="ECO:0000313" key="8">
    <source>
        <dbReference type="Proteomes" id="UP000823934"/>
    </source>
</evidence>
<dbReference type="Gene3D" id="1.10.3860.10">
    <property type="entry name" value="Sodium:dicarboxylate symporter"/>
    <property type="match status" value="1"/>
</dbReference>
<dbReference type="PRINTS" id="PR00173">
    <property type="entry name" value="EDTRNSPORT"/>
</dbReference>
<reference evidence="7" key="1">
    <citation type="journal article" date="2021" name="PeerJ">
        <title>Extensive microbial diversity within the chicken gut microbiome revealed by metagenomics and culture.</title>
        <authorList>
            <person name="Gilroy R."/>
            <person name="Ravi A."/>
            <person name="Getino M."/>
            <person name="Pursley I."/>
            <person name="Horton D.L."/>
            <person name="Alikhan N.F."/>
            <person name="Baker D."/>
            <person name="Gharbi K."/>
            <person name="Hall N."/>
            <person name="Watson M."/>
            <person name="Adriaenssens E.M."/>
            <person name="Foster-Nyarko E."/>
            <person name="Jarju S."/>
            <person name="Secka A."/>
            <person name="Antonio M."/>
            <person name="Oren A."/>
            <person name="Chaudhuri R.R."/>
            <person name="La Ragione R."/>
            <person name="Hildebrand F."/>
            <person name="Pallen M.J."/>
        </authorList>
    </citation>
    <scope>NUCLEOTIDE SEQUENCE</scope>
    <source>
        <strain evidence="7">CHK160-9182</strain>
    </source>
</reference>
<reference evidence="7" key="2">
    <citation type="submission" date="2021-04" db="EMBL/GenBank/DDBJ databases">
        <authorList>
            <person name="Gilroy R."/>
        </authorList>
    </citation>
    <scope>NUCLEOTIDE SEQUENCE</scope>
    <source>
        <strain evidence="7">CHK160-9182</strain>
    </source>
</reference>
<feature type="transmembrane region" description="Helical" evidence="6">
    <location>
        <begin position="36"/>
        <end position="54"/>
    </location>
</feature>
<name>A0A9D1Q8A6_9GAMM</name>
<accession>A0A9D1Q8A6</accession>
<keyword evidence="2" id="KW-0813">Transport</keyword>
<dbReference type="SUPFAM" id="SSF118215">
    <property type="entry name" value="Proton glutamate symport protein"/>
    <property type="match status" value="1"/>
</dbReference>
<evidence type="ECO:0000256" key="3">
    <source>
        <dbReference type="ARBA" id="ARBA00022692"/>
    </source>
</evidence>
<dbReference type="EMBL" id="DXHP01000232">
    <property type="protein sequence ID" value="HIW07768.1"/>
    <property type="molecule type" value="Genomic_DNA"/>
</dbReference>
<keyword evidence="3 6" id="KW-0812">Transmembrane</keyword>
<dbReference type="GO" id="GO:0016020">
    <property type="term" value="C:membrane"/>
    <property type="evidence" value="ECO:0007669"/>
    <property type="project" value="UniProtKB-SubCell"/>
</dbReference>
<evidence type="ECO:0000313" key="7">
    <source>
        <dbReference type="EMBL" id="HIW07768.1"/>
    </source>
</evidence>
<dbReference type="InterPro" id="IPR001991">
    <property type="entry name" value="Na-dicarboxylate_symporter"/>
</dbReference>
<proteinExistence type="predicted"/>
<keyword evidence="4 6" id="KW-1133">Transmembrane helix</keyword>
<dbReference type="Proteomes" id="UP000823934">
    <property type="component" value="Unassembled WGS sequence"/>
</dbReference>
<evidence type="ECO:0000256" key="1">
    <source>
        <dbReference type="ARBA" id="ARBA00004141"/>
    </source>
</evidence>
<dbReference type="InterPro" id="IPR036458">
    <property type="entry name" value="Na:dicarbo_symporter_sf"/>
</dbReference>
<evidence type="ECO:0000256" key="4">
    <source>
        <dbReference type="ARBA" id="ARBA00022989"/>
    </source>
</evidence>
<dbReference type="Pfam" id="PF00375">
    <property type="entry name" value="SDF"/>
    <property type="match status" value="1"/>
</dbReference>
<comment type="caution">
    <text evidence="7">The sequence shown here is derived from an EMBL/GenBank/DDBJ whole genome shotgun (WGS) entry which is preliminary data.</text>
</comment>
<evidence type="ECO:0000256" key="2">
    <source>
        <dbReference type="ARBA" id="ARBA00022448"/>
    </source>
</evidence>
<organism evidence="7 8">
    <name type="scientific">Candidatus Ignatzschineria merdigallinarum</name>
    <dbReference type="NCBI Taxonomy" id="2838621"/>
    <lineage>
        <taxon>Bacteria</taxon>
        <taxon>Pseudomonadati</taxon>
        <taxon>Pseudomonadota</taxon>
        <taxon>Gammaproteobacteria</taxon>
        <taxon>Cardiobacteriales</taxon>
        <taxon>Ignatzschineriaceae</taxon>
        <taxon>Ignatzschineria</taxon>
    </lineage>
</organism>
<keyword evidence="5 6" id="KW-0472">Membrane</keyword>
<dbReference type="AlphaFoldDB" id="A0A9D1Q8A6"/>